<name>A0A1B8GL78_9PEZI</name>
<dbReference type="CDD" id="cd08157">
    <property type="entry name" value="catalase_fungal"/>
    <property type="match status" value="1"/>
</dbReference>
<dbReference type="InterPro" id="IPR010582">
    <property type="entry name" value="Catalase_immune_responsive"/>
</dbReference>
<dbReference type="InterPro" id="IPR002226">
    <property type="entry name" value="Catalase_haem_BS"/>
</dbReference>
<dbReference type="Gene3D" id="2.40.180.10">
    <property type="entry name" value="Catalase core domain"/>
    <property type="match status" value="1"/>
</dbReference>
<dbReference type="InterPro" id="IPR020835">
    <property type="entry name" value="Catalase_sf"/>
</dbReference>
<dbReference type="GO" id="GO:0042542">
    <property type="term" value="P:response to hydrogen peroxide"/>
    <property type="evidence" value="ECO:0007669"/>
    <property type="project" value="TreeGrafter"/>
</dbReference>
<comment type="catalytic activity">
    <reaction evidence="13">
        <text>2 H2O2 = O2 + 2 H2O</text>
        <dbReference type="Rhea" id="RHEA:20309"/>
        <dbReference type="ChEBI" id="CHEBI:15377"/>
        <dbReference type="ChEBI" id="CHEBI:15379"/>
        <dbReference type="ChEBI" id="CHEBI:16240"/>
        <dbReference type="EC" id="1.11.1.6"/>
    </reaction>
</comment>
<evidence type="ECO:0000256" key="4">
    <source>
        <dbReference type="ARBA" id="ARBA00022589"/>
    </source>
</evidence>
<dbReference type="GO" id="GO:0005739">
    <property type="term" value="C:mitochondrion"/>
    <property type="evidence" value="ECO:0007669"/>
    <property type="project" value="TreeGrafter"/>
</dbReference>
<feature type="domain" description="Catalase core" evidence="15">
    <location>
        <begin position="11"/>
        <end position="400"/>
    </location>
</feature>
<keyword evidence="5 12" id="KW-0349">Heme</keyword>
<gene>
    <name evidence="16" type="ORF">VE01_05366</name>
</gene>
<keyword evidence="3 13" id="KW-0575">Peroxidase</keyword>
<dbReference type="Pfam" id="PF06628">
    <property type="entry name" value="Catalase-rel"/>
    <property type="match status" value="1"/>
</dbReference>
<protein>
    <recommendedName>
        <fullName evidence="13">Catalase</fullName>
        <ecNumber evidence="13">1.11.1.6</ecNumber>
    </recommendedName>
</protein>
<dbReference type="GO" id="GO:0046872">
    <property type="term" value="F:metal ion binding"/>
    <property type="evidence" value="ECO:0007669"/>
    <property type="project" value="UniProtKB-KW"/>
</dbReference>
<feature type="binding site" description="axial binding residue" evidence="12">
    <location>
        <position position="345"/>
    </location>
    <ligand>
        <name>heme</name>
        <dbReference type="ChEBI" id="CHEBI:30413"/>
    </ligand>
    <ligandPart>
        <name>Fe</name>
        <dbReference type="ChEBI" id="CHEBI:18248"/>
    </ligandPart>
</feature>
<organism evidence="16 17">
    <name type="scientific">Pseudogymnoascus verrucosus</name>
    <dbReference type="NCBI Taxonomy" id="342668"/>
    <lineage>
        <taxon>Eukaryota</taxon>
        <taxon>Fungi</taxon>
        <taxon>Dikarya</taxon>
        <taxon>Ascomycota</taxon>
        <taxon>Pezizomycotina</taxon>
        <taxon>Leotiomycetes</taxon>
        <taxon>Thelebolales</taxon>
        <taxon>Thelebolaceae</taxon>
        <taxon>Pseudogymnoascus</taxon>
    </lineage>
</organism>
<comment type="similarity">
    <text evidence="2 13">Belongs to the catalase family.</text>
</comment>
<dbReference type="InterPro" id="IPR024708">
    <property type="entry name" value="Catalase_AS"/>
</dbReference>
<dbReference type="GeneID" id="28838752"/>
<evidence type="ECO:0000256" key="9">
    <source>
        <dbReference type="ARBA" id="ARBA00023324"/>
    </source>
</evidence>
<reference evidence="17" key="2">
    <citation type="journal article" date="2018" name="Nat. Commun.">
        <title>Extreme sensitivity to ultraviolet light in the fungal pathogen causing white-nose syndrome of bats.</title>
        <authorList>
            <person name="Palmer J.M."/>
            <person name="Drees K.P."/>
            <person name="Foster J.T."/>
            <person name="Lindner D.L."/>
        </authorList>
    </citation>
    <scope>NUCLEOTIDE SEQUENCE [LARGE SCALE GENOMIC DNA]</scope>
    <source>
        <strain evidence="17">UAMH 10579</strain>
    </source>
</reference>
<comment type="function">
    <text evidence="10 14">Catalyzes the degradation of hydrogen peroxide (H(2)O(2)) generated by peroxisomal oxidases to water and oxygen, thereby protecting cells from the toxic effects of hydrogen peroxide.</text>
</comment>
<dbReference type="SUPFAM" id="SSF56634">
    <property type="entry name" value="Heme-dependent catalase-like"/>
    <property type="match status" value="1"/>
</dbReference>
<evidence type="ECO:0000256" key="10">
    <source>
        <dbReference type="ARBA" id="ARBA00044729"/>
    </source>
</evidence>
<dbReference type="EC" id="1.11.1.6" evidence="13"/>
<evidence type="ECO:0000256" key="2">
    <source>
        <dbReference type="ARBA" id="ARBA00005329"/>
    </source>
</evidence>
<dbReference type="GO" id="GO:0004096">
    <property type="term" value="F:catalase activity"/>
    <property type="evidence" value="ECO:0007669"/>
    <property type="project" value="UniProtKB-EC"/>
</dbReference>
<evidence type="ECO:0000256" key="3">
    <source>
        <dbReference type="ARBA" id="ARBA00022559"/>
    </source>
</evidence>
<comment type="cofactor">
    <cofactor evidence="12">
        <name>heme</name>
        <dbReference type="ChEBI" id="CHEBI:30413"/>
    </cofactor>
</comment>
<evidence type="ECO:0000256" key="11">
    <source>
        <dbReference type="PIRSR" id="PIRSR038928-1"/>
    </source>
</evidence>
<dbReference type="GO" id="GO:0042744">
    <property type="term" value="P:hydrogen peroxide catabolic process"/>
    <property type="evidence" value="ECO:0007669"/>
    <property type="project" value="UniProtKB-KW"/>
</dbReference>
<keyword evidence="9 13" id="KW-0376">Hydrogen peroxide</keyword>
<keyword evidence="4" id="KW-0017">Alkaloid metabolism</keyword>
<sequence length="510" mass="56346">MAHSQNPPVFTLAEGQPIADPSNSTVLPARFGGGSLALLQDTLLIETLAHFNRERIPERVVHARAAAAWGEFEVTHDISHLTTAKFLNGIGKKTKVLQRISTVGGATGSAETVRDVRGFSVKFFTEEGNHDIVGNDIPVFFVRDPVKFPSLNRSHKKNPRSNTADETMFWDFHVNNQEGVHALMHLFGSRGIPASLRNINGFGVHTYKLVAVDGSFKYCKFHFKPIGGVQNMSPEDAAKNAGENADYHTADLFNAIENGYYPVWTLYVQVMEPKVAETYPVNIFDITKTWPHKDFPLLPVGNMTLNKNPHNYFEDVEQAAFSPSNMVPGIAVTPDPMLQARMFAYPDAQRYRLGVNYQQLASNRALSRVYTPYERDGAASFNGNYGGEPNYVRSDFTVANPGQKSIEHDEWAGGKVGIHEIPVSDADFAQATELWNIFGTQPGEQEGFVKNVAGAIQDIPKKLQEGTIAMFSKVHPDIGRKLQAELNSAGKISASAQSQESARSYQVKYV</sequence>
<comment type="pathway">
    <text evidence="1">Alkaloid biosynthesis.</text>
</comment>
<dbReference type="OrthoDB" id="6880011at2759"/>
<keyword evidence="7 13" id="KW-0560">Oxidoreductase</keyword>
<evidence type="ECO:0000259" key="15">
    <source>
        <dbReference type="SMART" id="SM01060"/>
    </source>
</evidence>
<evidence type="ECO:0000256" key="1">
    <source>
        <dbReference type="ARBA" id="ARBA00004913"/>
    </source>
</evidence>
<dbReference type="PROSITE" id="PS51402">
    <property type="entry name" value="CATALASE_3"/>
    <property type="match status" value="1"/>
</dbReference>
<dbReference type="GO" id="GO:0009820">
    <property type="term" value="P:alkaloid metabolic process"/>
    <property type="evidence" value="ECO:0007669"/>
    <property type="project" value="UniProtKB-KW"/>
</dbReference>
<dbReference type="InterPro" id="IPR011614">
    <property type="entry name" value="Catalase_core"/>
</dbReference>
<dbReference type="PANTHER" id="PTHR11465">
    <property type="entry name" value="CATALASE"/>
    <property type="match status" value="1"/>
</dbReference>
<evidence type="ECO:0000256" key="8">
    <source>
        <dbReference type="ARBA" id="ARBA00023004"/>
    </source>
</evidence>
<proteinExistence type="inferred from homology"/>
<dbReference type="PROSITE" id="PS00438">
    <property type="entry name" value="CATALASE_2"/>
    <property type="match status" value="1"/>
</dbReference>
<evidence type="ECO:0000256" key="14">
    <source>
        <dbReference type="RuleBase" id="RU004142"/>
    </source>
</evidence>
<dbReference type="RefSeq" id="XP_018130325.1">
    <property type="nucleotide sequence ID" value="XM_018274830.2"/>
</dbReference>
<dbReference type="PRINTS" id="PR00067">
    <property type="entry name" value="CATALASE"/>
</dbReference>
<dbReference type="PIRSF" id="PIRSF038928">
    <property type="entry name" value="Catalase_clade1-3"/>
    <property type="match status" value="1"/>
</dbReference>
<evidence type="ECO:0000313" key="16">
    <source>
        <dbReference type="EMBL" id="OBT96592.1"/>
    </source>
</evidence>
<dbReference type="PANTHER" id="PTHR11465:SF26">
    <property type="entry name" value="CATALASE 2"/>
    <property type="match status" value="1"/>
</dbReference>
<dbReference type="InterPro" id="IPR024711">
    <property type="entry name" value="Catalase_clade1/3"/>
</dbReference>
<dbReference type="InterPro" id="IPR018028">
    <property type="entry name" value="Catalase"/>
</dbReference>
<evidence type="ECO:0000256" key="6">
    <source>
        <dbReference type="ARBA" id="ARBA00022723"/>
    </source>
</evidence>
<dbReference type="FunFam" id="2.40.180.10:FF:000001">
    <property type="entry name" value="Catalase"/>
    <property type="match status" value="1"/>
</dbReference>
<evidence type="ECO:0000256" key="5">
    <source>
        <dbReference type="ARBA" id="ARBA00022617"/>
    </source>
</evidence>
<dbReference type="AlphaFoldDB" id="A0A1B8GL78"/>
<dbReference type="SMART" id="SM01060">
    <property type="entry name" value="Catalase"/>
    <property type="match status" value="1"/>
</dbReference>
<evidence type="ECO:0000256" key="7">
    <source>
        <dbReference type="ARBA" id="ARBA00023002"/>
    </source>
</evidence>
<evidence type="ECO:0000256" key="12">
    <source>
        <dbReference type="PIRSR" id="PIRSR038928-2"/>
    </source>
</evidence>
<dbReference type="GO" id="GO:0020037">
    <property type="term" value="F:heme binding"/>
    <property type="evidence" value="ECO:0007669"/>
    <property type="project" value="InterPro"/>
</dbReference>
<accession>A0A1B8GL78</accession>
<keyword evidence="17" id="KW-1185">Reference proteome</keyword>
<dbReference type="Proteomes" id="UP000091956">
    <property type="component" value="Unassembled WGS sequence"/>
</dbReference>
<dbReference type="GO" id="GO:0005777">
    <property type="term" value="C:peroxisome"/>
    <property type="evidence" value="ECO:0007669"/>
    <property type="project" value="TreeGrafter"/>
</dbReference>
<dbReference type="STRING" id="342668.A0A1B8GL78"/>
<keyword evidence="6 12" id="KW-0479">Metal-binding</keyword>
<evidence type="ECO:0000256" key="13">
    <source>
        <dbReference type="RuleBase" id="RU000498"/>
    </source>
</evidence>
<dbReference type="EMBL" id="KV460227">
    <property type="protein sequence ID" value="OBT96592.1"/>
    <property type="molecule type" value="Genomic_DNA"/>
</dbReference>
<feature type="active site" evidence="11">
    <location>
        <position position="135"/>
    </location>
</feature>
<feature type="active site" evidence="11">
    <location>
        <position position="62"/>
    </location>
</feature>
<keyword evidence="8 12" id="KW-0408">Iron</keyword>
<reference evidence="16 17" key="1">
    <citation type="submission" date="2016-03" db="EMBL/GenBank/DDBJ databases">
        <title>Comparative genomics of Pseudogymnoascus destructans, the fungus causing white-nose syndrome of bats.</title>
        <authorList>
            <person name="Palmer J.M."/>
            <person name="Drees K.P."/>
            <person name="Foster J.T."/>
            <person name="Lindner D.L."/>
        </authorList>
    </citation>
    <scope>NUCLEOTIDE SEQUENCE [LARGE SCALE GENOMIC DNA]</scope>
    <source>
        <strain evidence="16 17">UAMH 10579</strain>
    </source>
</reference>
<evidence type="ECO:0000313" key="17">
    <source>
        <dbReference type="Proteomes" id="UP000091956"/>
    </source>
</evidence>
<dbReference type="PROSITE" id="PS00437">
    <property type="entry name" value="CATALASE_1"/>
    <property type="match status" value="1"/>
</dbReference>
<dbReference type="Pfam" id="PF00199">
    <property type="entry name" value="Catalase"/>
    <property type="match status" value="1"/>
</dbReference>